<dbReference type="Proteomes" id="UP000266841">
    <property type="component" value="Unassembled WGS sequence"/>
</dbReference>
<dbReference type="GO" id="GO:0016567">
    <property type="term" value="P:protein ubiquitination"/>
    <property type="evidence" value="ECO:0007669"/>
    <property type="project" value="InterPro"/>
</dbReference>
<evidence type="ECO:0000313" key="5">
    <source>
        <dbReference type="Proteomes" id="UP000266841"/>
    </source>
</evidence>
<dbReference type="SUPFAM" id="SSF49599">
    <property type="entry name" value="TRAF domain-like"/>
    <property type="match status" value="1"/>
</dbReference>
<dbReference type="InterPro" id="IPR000210">
    <property type="entry name" value="BTB/POZ_dom"/>
</dbReference>
<dbReference type="InterPro" id="IPR045005">
    <property type="entry name" value="BPM1-6"/>
</dbReference>
<dbReference type="Pfam" id="PF22486">
    <property type="entry name" value="MATH_2"/>
    <property type="match status" value="1"/>
</dbReference>
<dbReference type="Gene3D" id="2.60.210.10">
    <property type="entry name" value="Apoptosis, Tumor Necrosis Factor Receptor Associated Protein 2, Chain A"/>
    <property type="match status" value="1"/>
</dbReference>
<dbReference type="InterPro" id="IPR008974">
    <property type="entry name" value="TRAF-like"/>
</dbReference>
<dbReference type="PROSITE" id="PS50144">
    <property type="entry name" value="MATH"/>
    <property type="match status" value="1"/>
</dbReference>
<dbReference type="InterPro" id="IPR002083">
    <property type="entry name" value="MATH/TRAF_dom"/>
</dbReference>
<feature type="domain" description="MATH" evidence="2">
    <location>
        <begin position="162"/>
        <end position="288"/>
    </location>
</feature>
<dbReference type="SUPFAM" id="SSF54695">
    <property type="entry name" value="POZ domain"/>
    <property type="match status" value="1"/>
</dbReference>
<evidence type="ECO:0008006" key="6">
    <source>
        <dbReference type="Google" id="ProtNLM"/>
    </source>
</evidence>
<dbReference type="OrthoDB" id="45051at2759"/>
<sequence length="539" mass="58335">GGKQVSAPQRPRRQRQPEDGSPGGEAGPAAGQLALPWSRPPTTNHVRTSDPEARPAERARTCRRNWRLRDLGRPAGLDQAPSVANSAGTPAPFPVALNPPSACRICRAEGTAFFPASSSWAYLFPVKGGRPSVPKGSTTAGAGRPVIFPVEVGAPPGRLSGWVIAPVRFNGFAGLPTTRNECVDSPTFSCFGHQWLVRIFPGGDRESPDGYVALYLYNRTAEAIDIQCKYIIKHPNGSGPDGSKGTGKLRKFAPTGSVSDGCGYPNFALKSTLLNYLVDGTLIIEVHMRTNKPGQQSTPFVPENPFLQNALTDFGNEETADVKFEVGGTVEGAKGRRKRAKSPTTTFHAHHYPLRLNAPALADMCKPGDVSPTTISNVRPEIFKHLLYYCYGGKIDQDHLQSDAKDIIEAADRFGIVSLKLEGEACFVDTVELTLDNIVEIVTYADSKNLALLKEHCMDFLSSANKIEVAKRVSFDDMPSRLVKDLMVALARSETKSSVSGDLDLMRVSQLRKLAHEKGLSVDGSREMLINAIKENGEG</sequence>
<feature type="domain" description="SAP" evidence="3">
    <location>
        <begin position="503"/>
        <end position="537"/>
    </location>
</feature>
<reference evidence="4 5" key="1">
    <citation type="journal article" date="2012" name="Genome Biol.">
        <title>Genome and low-iron response of an oceanic diatom adapted to chronic iron limitation.</title>
        <authorList>
            <person name="Lommer M."/>
            <person name="Specht M."/>
            <person name="Roy A.S."/>
            <person name="Kraemer L."/>
            <person name="Andreson R."/>
            <person name="Gutowska M.A."/>
            <person name="Wolf J."/>
            <person name="Bergner S.V."/>
            <person name="Schilhabel M.B."/>
            <person name="Klostermeier U.C."/>
            <person name="Beiko R.G."/>
            <person name="Rosenstiel P."/>
            <person name="Hippler M."/>
            <person name="Laroche J."/>
        </authorList>
    </citation>
    <scope>NUCLEOTIDE SEQUENCE [LARGE SCALE GENOMIC DNA]</scope>
    <source>
        <strain evidence="4 5">CCMP1005</strain>
    </source>
</reference>
<evidence type="ECO:0000259" key="3">
    <source>
        <dbReference type="PROSITE" id="PS50800"/>
    </source>
</evidence>
<dbReference type="AlphaFoldDB" id="K0TBT6"/>
<accession>K0TBT6</accession>
<dbReference type="PROSITE" id="PS50800">
    <property type="entry name" value="SAP"/>
    <property type="match status" value="1"/>
</dbReference>
<name>K0TBT6_THAOC</name>
<dbReference type="CDD" id="cd00121">
    <property type="entry name" value="MATH"/>
    <property type="match status" value="1"/>
</dbReference>
<feature type="non-terminal residue" evidence="4">
    <location>
        <position position="1"/>
    </location>
</feature>
<dbReference type="PANTHER" id="PTHR26379">
    <property type="entry name" value="BTB/POZ AND MATH DOMAIN-CONTAINING PROTEIN 1"/>
    <property type="match status" value="1"/>
</dbReference>
<dbReference type="InterPro" id="IPR003034">
    <property type="entry name" value="SAP_dom"/>
</dbReference>
<dbReference type="Pfam" id="PF02037">
    <property type="entry name" value="SAP"/>
    <property type="match status" value="1"/>
</dbReference>
<dbReference type="Gene3D" id="3.30.710.10">
    <property type="entry name" value="Potassium Channel Kv1.1, Chain A"/>
    <property type="match status" value="1"/>
</dbReference>
<organism evidence="4 5">
    <name type="scientific">Thalassiosira oceanica</name>
    <name type="common">Marine diatom</name>
    <dbReference type="NCBI Taxonomy" id="159749"/>
    <lineage>
        <taxon>Eukaryota</taxon>
        <taxon>Sar</taxon>
        <taxon>Stramenopiles</taxon>
        <taxon>Ochrophyta</taxon>
        <taxon>Bacillariophyta</taxon>
        <taxon>Coscinodiscophyceae</taxon>
        <taxon>Thalassiosirophycidae</taxon>
        <taxon>Thalassiosirales</taxon>
        <taxon>Thalassiosiraceae</taxon>
        <taxon>Thalassiosira</taxon>
    </lineage>
</organism>
<protein>
    <recommendedName>
        <fullName evidence="6">SAP domain-containing protein</fullName>
    </recommendedName>
</protein>
<dbReference type="Pfam" id="PF00651">
    <property type="entry name" value="BTB"/>
    <property type="match status" value="1"/>
</dbReference>
<dbReference type="PANTHER" id="PTHR26379:SF187">
    <property type="entry name" value="OS07G0655300 PROTEIN"/>
    <property type="match status" value="1"/>
</dbReference>
<evidence type="ECO:0000256" key="1">
    <source>
        <dbReference type="SAM" id="MobiDB-lite"/>
    </source>
</evidence>
<feature type="compositionally biased region" description="Low complexity" evidence="1">
    <location>
        <begin position="27"/>
        <end position="36"/>
    </location>
</feature>
<dbReference type="InterPro" id="IPR011333">
    <property type="entry name" value="SKP1/BTB/POZ_sf"/>
</dbReference>
<comment type="caution">
    <text evidence="4">The sequence shown here is derived from an EMBL/GenBank/DDBJ whole genome shotgun (WGS) entry which is preliminary data.</text>
</comment>
<proteinExistence type="predicted"/>
<dbReference type="CDD" id="cd14733">
    <property type="entry name" value="BACK"/>
    <property type="match status" value="1"/>
</dbReference>
<evidence type="ECO:0000313" key="4">
    <source>
        <dbReference type="EMBL" id="EJK70906.1"/>
    </source>
</evidence>
<dbReference type="Gene3D" id="1.25.40.420">
    <property type="match status" value="1"/>
</dbReference>
<feature type="compositionally biased region" description="Basic and acidic residues" evidence="1">
    <location>
        <begin position="47"/>
        <end position="60"/>
    </location>
</feature>
<dbReference type="eggNOG" id="KOG1987">
    <property type="taxonomic scope" value="Eukaryota"/>
</dbReference>
<keyword evidence="5" id="KW-1185">Reference proteome</keyword>
<gene>
    <name evidence="4" type="ORF">THAOC_07699</name>
</gene>
<dbReference type="EMBL" id="AGNL01007900">
    <property type="protein sequence ID" value="EJK70906.1"/>
    <property type="molecule type" value="Genomic_DNA"/>
</dbReference>
<feature type="region of interest" description="Disordered" evidence="1">
    <location>
        <begin position="1"/>
        <end position="86"/>
    </location>
</feature>
<evidence type="ECO:0000259" key="2">
    <source>
        <dbReference type="PROSITE" id="PS50144"/>
    </source>
</evidence>